<evidence type="ECO:0000313" key="6">
    <source>
        <dbReference type="EMBL" id="SHI74289.1"/>
    </source>
</evidence>
<evidence type="ECO:0000256" key="2">
    <source>
        <dbReference type="ARBA" id="ARBA00022741"/>
    </source>
</evidence>
<dbReference type="Gene3D" id="3.40.50.620">
    <property type="entry name" value="HUPs"/>
    <property type="match status" value="1"/>
</dbReference>
<accession>A0A1M6DMI5</accession>
<dbReference type="GO" id="GO:0005737">
    <property type="term" value="C:cytoplasm"/>
    <property type="evidence" value="ECO:0007669"/>
    <property type="project" value="UniProtKB-SubCell"/>
</dbReference>
<comment type="similarity">
    <text evidence="1 4">Belongs to the universal stress protein A family.</text>
</comment>
<keyword evidence="7" id="KW-1185">Reference proteome</keyword>
<protein>
    <recommendedName>
        <fullName evidence="4">Universal stress protein</fullName>
    </recommendedName>
</protein>
<keyword evidence="2" id="KW-0547">Nucleotide-binding</keyword>
<dbReference type="SUPFAM" id="SSF52402">
    <property type="entry name" value="Adenine nucleotide alpha hydrolases-like"/>
    <property type="match status" value="1"/>
</dbReference>
<dbReference type="InterPro" id="IPR014729">
    <property type="entry name" value="Rossmann-like_a/b/a_fold"/>
</dbReference>
<keyword evidence="4" id="KW-0963">Cytoplasm</keyword>
<dbReference type="PANTHER" id="PTHR46268:SF27">
    <property type="entry name" value="UNIVERSAL STRESS PROTEIN RV2623"/>
    <property type="match status" value="1"/>
</dbReference>
<dbReference type="InterPro" id="IPR006015">
    <property type="entry name" value="Universal_stress_UspA"/>
</dbReference>
<reference evidence="6 7" key="1">
    <citation type="submission" date="2016-11" db="EMBL/GenBank/DDBJ databases">
        <authorList>
            <person name="Jaros S."/>
            <person name="Januszkiewicz K."/>
            <person name="Wedrychowicz H."/>
        </authorList>
    </citation>
    <scope>NUCLEOTIDE SEQUENCE [LARGE SCALE GENOMIC DNA]</scope>
    <source>
        <strain evidence="6 7">CGMCC 1.8863</strain>
    </source>
</reference>
<evidence type="ECO:0000256" key="3">
    <source>
        <dbReference type="ARBA" id="ARBA00022840"/>
    </source>
</evidence>
<dbReference type="GO" id="GO:0005524">
    <property type="term" value="F:ATP binding"/>
    <property type="evidence" value="ECO:0007669"/>
    <property type="project" value="UniProtKB-KW"/>
</dbReference>
<evidence type="ECO:0000256" key="1">
    <source>
        <dbReference type="ARBA" id="ARBA00008791"/>
    </source>
</evidence>
<dbReference type="OrthoDB" id="9788959at2"/>
<dbReference type="Proteomes" id="UP000184231">
    <property type="component" value="Unassembled WGS sequence"/>
</dbReference>
<dbReference type="Pfam" id="PF00582">
    <property type="entry name" value="Usp"/>
    <property type="match status" value="1"/>
</dbReference>
<keyword evidence="3" id="KW-0067">ATP-binding</keyword>
<dbReference type="EMBL" id="FQYX01000005">
    <property type="protein sequence ID" value="SHI74289.1"/>
    <property type="molecule type" value="Genomic_DNA"/>
</dbReference>
<dbReference type="PANTHER" id="PTHR46268">
    <property type="entry name" value="STRESS RESPONSE PROTEIN NHAX"/>
    <property type="match status" value="1"/>
</dbReference>
<dbReference type="PIRSF" id="PIRSF006276">
    <property type="entry name" value="UspA"/>
    <property type="match status" value="1"/>
</dbReference>
<dbReference type="InterPro" id="IPR006016">
    <property type="entry name" value="UspA"/>
</dbReference>
<organism evidence="6 7">
    <name type="scientific">Arenibacter nanhaiticus</name>
    <dbReference type="NCBI Taxonomy" id="558155"/>
    <lineage>
        <taxon>Bacteria</taxon>
        <taxon>Pseudomonadati</taxon>
        <taxon>Bacteroidota</taxon>
        <taxon>Flavobacteriia</taxon>
        <taxon>Flavobacteriales</taxon>
        <taxon>Flavobacteriaceae</taxon>
        <taxon>Arenibacter</taxon>
    </lineage>
</organism>
<proteinExistence type="inferred from homology"/>
<gene>
    <name evidence="6" type="ORF">SAMN04487911_10564</name>
</gene>
<dbReference type="RefSeq" id="WP_072763496.1">
    <property type="nucleotide sequence ID" value="NZ_FQYX01000005.1"/>
</dbReference>
<evidence type="ECO:0000259" key="5">
    <source>
        <dbReference type="Pfam" id="PF00582"/>
    </source>
</evidence>
<evidence type="ECO:0000313" key="7">
    <source>
        <dbReference type="Proteomes" id="UP000184231"/>
    </source>
</evidence>
<sequence>MKNILVAIDFNDNESILIEKAFQLAKAFGSKVWVLHIAAPDPEFVGYGVGPQYIRDSRAEELRYEHRKIQEHVGFLRNNKIDAEGLLIQGATIEMVIKESKKLNADLIVAGHHKHSFLFNAFIGSVSTQIMKKSKIPVLIIPLE</sequence>
<evidence type="ECO:0000256" key="4">
    <source>
        <dbReference type="PIRNR" id="PIRNR006276"/>
    </source>
</evidence>
<dbReference type="AlphaFoldDB" id="A0A1M6DMI5"/>
<comment type="subcellular location">
    <subcellularLocation>
        <location evidence="4">Cytoplasm</location>
    </subcellularLocation>
</comment>
<dbReference type="PRINTS" id="PR01438">
    <property type="entry name" value="UNVRSLSTRESS"/>
</dbReference>
<feature type="domain" description="UspA" evidence="5">
    <location>
        <begin position="1"/>
        <end position="142"/>
    </location>
</feature>
<dbReference type="CDD" id="cd00293">
    <property type="entry name" value="USP-like"/>
    <property type="match status" value="1"/>
</dbReference>
<name>A0A1M6DMI5_9FLAO</name>